<evidence type="ECO:0000256" key="1">
    <source>
        <dbReference type="SAM" id="MobiDB-lite"/>
    </source>
</evidence>
<evidence type="ECO:0000313" key="3">
    <source>
        <dbReference type="Proteomes" id="UP000317494"/>
    </source>
</evidence>
<gene>
    <name evidence="2" type="ORF">SeMB42_g06142</name>
</gene>
<feature type="region of interest" description="Disordered" evidence="1">
    <location>
        <begin position="1"/>
        <end position="89"/>
    </location>
</feature>
<organism evidence="2 3">
    <name type="scientific">Synchytrium endobioticum</name>
    <dbReference type="NCBI Taxonomy" id="286115"/>
    <lineage>
        <taxon>Eukaryota</taxon>
        <taxon>Fungi</taxon>
        <taxon>Fungi incertae sedis</taxon>
        <taxon>Chytridiomycota</taxon>
        <taxon>Chytridiomycota incertae sedis</taxon>
        <taxon>Chytridiomycetes</taxon>
        <taxon>Synchytriales</taxon>
        <taxon>Synchytriaceae</taxon>
        <taxon>Synchytrium</taxon>
    </lineage>
</organism>
<sequence>MGSCCSSPADRGYPLRAPPTAAHMPPSRARTASGTDDREARLRAAEARANAAETRGGGGALSRQLLAQKGISPGRVPQTGPADEPLRWD</sequence>
<reference evidence="2 3" key="1">
    <citation type="journal article" date="2019" name="Sci. Rep.">
        <title>Comparative genomics of chytrid fungi reveal insights into the obligate biotrophic and pathogenic lifestyle of Synchytrium endobioticum.</title>
        <authorList>
            <person name="van de Vossenberg B.T.L.H."/>
            <person name="Warris S."/>
            <person name="Nguyen H.D.T."/>
            <person name="van Gent-Pelzer M.P.E."/>
            <person name="Joly D.L."/>
            <person name="van de Geest H.C."/>
            <person name="Bonants P.J.M."/>
            <person name="Smith D.S."/>
            <person name="Levesque C.A."/>
            <person name="van der Lee T.A.J."/>
        </authorList>
    </citation>
    <scope>NUCLEOTIDE SEQUENCE [LARGE SCALE GENOMIC DNA]</scope>
    <source>
        <strain evidence="2 3">MB42</strain>
    </source>
</reference>
<dbReference type="AlphaFoldDB" id="A0A507CKA0"/>
<name>A0A507CKA0_9FUNG</name>
<dbReference type="VEuPathDB" id="FungiDB:SeMB42_g06142"/>
<evidence type="ECO:0000313" key="2">
    <source>
        <dbReference type="EMBL" id="TPX40108.1"/>
    </source>
</evidence>
<accession>A0A507CKA0</accession>
<feature type="compositionally biased region" description="Basic and acidic residues" evidence="1">
    <location>
        <begin position="35"/>
        <end position="46"/>
    </location>
</feature>
<protein>
    <submittedName>
        <fullName evidence="2">Uncharacterized protein</fullName>
    </submittedName>
</protein>
<proteinExistence type="predicted"/>
<comment type="caution">
    <text evidence="2">The sequence shown here is derived from an EMBL/GenBank/DDBJ whole genome shotgun (WGS) entry which is preliminary data.</text>
</comment>
<dbReference type="EMBL" id="QEAN01000327">
    <property type="protein sequence ID" value="TPX40108.1"/>
    <property type="molecule type" value="Genomic_DNA"/>
</dbReference>
<keyword evidence="3" id="KW-1185">Reference proteome</keyword>
<dbReference type="Proteomes" id="UP000317494">
    <property type="component" value="Unassembled WGS sequence"/>
</dbReference>